<dbReference type="Pfam" id="PF20256">
    <property type="entry name" value="MoCoBD_2"/>
    <property type="match status" value="1"/>
</dbReference>
<reference evidence="4 5" key="1">
    <citation type="journal article" date="2016" name="Appl. Environ. Microbiol.">
        <title>Function and Phylogeny of Bacterial Butyryl Coenzyme A:Acetate Transferases and Their Diversity in the Proximal Colon of Swine.</title>
        <authorList>
            <person name="Trachsel J."/>
            <person name="Bayles D.O."/>
            <person name="Looft T."/>
            <person name="Levine U.Y."/>
            <person name="Allen H.K."/>
        </authorList>
    </citation>
    <scope>NUCLEOTIDE SEQUENCE [LARGE SCALE GENOMIC DNA]</scope>
    <source>
        <strain evidence="4 5">35-6-1</strain>
    </source>
</reference>
<dbReference type="Proteomes" id="UP000187166">
    <property type="component" value="Unassembled WGS sequence"/>
</dbReference>
<dbReference type="InterPro" id="IPR036856">
    <property type="entry name" value="Ald_Oxase/Xan_DH_a/b_sf"/>
</dbReference>
<comment type="caution">
    <text evidence="4">The sequence shown here is derived from an EMBL/GenBank/DDBJ whole genome shotgun (WGS) entry which is preliminary data.</text>
</comment>
<sequence>MKNNLKYVGKRLIRDDAYDRVQGKTKYITDIKYNDMLYGKLVLSEKPHADFKFDFSEALKTKGIYKILTYKDVPHNKYNSMEWFTGINGVKDEMILNDRARFVGDRIALVLGDSIESVEEAIKKVVVIYEELPVVATIDDAMEDVNIITGNTNVAYENTKSCGDVKKAFEEADYIVEDEGNTSRTHHLAIEPHSAMATVDEFGNLVVSSGSQIVFAIQMHLSRILNLPYSKIRVKKTNMGGSFGGKQQPMLEFIAGFVAYSEKRPVQIYMDREQTIKGTTTRNPMRIHIKTAVNKDGKILGRKIDTLVAGGAYATNASSIVNAYAKKLFRLYKIYNQEVNGTAYYTNTLPGGAFRSYGGSQAHAVSEINLDNVARKIGMDPCELRLKNLVDPYCEDPVGGPNIGDAGIKRCVIAGMEKINWKYNYENLKNKNTDRYAYGIGMACASHGNGYLGAFPDFINVEMVLNADGNVLCKIAVHEQGCGTLQTLKQVAAEALDLNPKNIFLTEADTFITPYDAAGTQASRVSFVAGGALKEASEKLIDLLFDTLNKVKNIKIEDMYVENGFVKIKNSDEKFSYGEISQIREKNLFDHTSVYVKHIPKGNPAVFAANFAQVRVDKKTGFVKVERLVCIHDIGKAINPALVEGQIEGGAEFGIGMALSENIEIDNKGYVKNSTLSKYHVINVWDMPDVEVVLVETNDKSAPYGIKSVGEISAVAPAPAIINAINHALGTNITNYPATPEKIIEALSEKN</sequence>
<dbReference type="SUPFAM" id="SSF54665">
    <property type="entry name" value="CO dehydrogenase molybdoprotein N-domain-like"/>
    <property type="match status" value="1"/>
</dbReference>
<name>A0A1U7LYV3_9FIRM</name>
<dbReference type="Pfam" id="PF02738">
    <property type="entry name" value="MoCoBD_1"/>
    <property type="match status" value="1"/>
</dbReference>
<dbReference type="InterPro" id="IPR000674">
    <property type="entry name" value="Ald_Oxase/Xan_DH_a/b"/>
</dbReference>
<dbReference type="PANTHER" id="PTHR11908">
    <property type="entry name" value="XANTHINE DEHYDROGENASE"/>
    <property type="match status" value="1"/>
</dbReference>
<evidence type="ECO:0000256" key="1">
    <source>
        <dbReference type="ARBA" id="ARBA00022505"/>
    </source>
</evidence>
<evidence type="ECO:0000313" key="5">
    <source>
        <dbReference type="Proteomes" id="UP000187166"/>
    </source>
</evidence>
<evidence type="ECO:0000313" key="4">
    <source>
        <dbReference type="EMBL" id="OLR64595.1"/>
    </source>
</evidence>
<dbReference type="InterPro" id="IPR046867">
    <property type="entry name" value="AldOxase/xan_DH_MoCoBD2"/>
</dbReference>
<dbReference type="SUPFAM" id="SSF56003">
    <property type="entry name" value="Molybdenum cofactor-binding domain"/>
    <property type="match status" value="1"/>
</dbReference>
<dbReference type="PANTHER" id="PTHR11908:SF132">
    <property type="entry name" value="ALDEHYDE OXIDASE 1-RELATED"/>
    <property type="match status" value="1"/>
</dbReference>
<dbReference type="InterPro" id="IPR016208">
    <property type="entry name" value="Ald_Oxase/xanthine_DH-like"/>
</dbReference>
<dbReference type="Gene3D" id="3.90.1170.50">
    <property type="entry name" value="Aldehyde oxidase/xanthine dehydrogenase, a/b hammerhead"/>
    <property type="match status" value="1"/>
</dbReference>
<dbReference type="AlphaFoldDB" id="A0A1U7LYV3"/>
<accession>A0A1U7LYV3</accession>
<protein>
    <submittedName>
        <fullName evidence="4">Carbon monoxide dehydrogenase</fullName>
    </submittedName>
</protein>
<dbReference type="InterPro" id="IPR008274">
    <property type="entry name" value="AldOxase/xan_DH_MoCoBD1"/>
</dbReference>
<dbReference type="GO" id="GO:0016491">
    <property type="term" value="F:oxidoreductase activity"/>
    <property type="evidence" value="ECO:0007669"/>
    <property type="project" value="UniProtKB-KW"/>
</dbReference>
<dbReference type="EMBL" id="MJIH01000001">
    <property type="protein sequence ID" value="OLR64595.1"/>
    <property type="molecule type" value="Genomic_DNA"/>
</dbReference>
<feature type="domain" description="Aldehyde oxidase/xanthine dehydrogenase a/b hammerhead" evidence="3">
    <location>
        <begin position="22"/>
        <end position="133"/>
    </location>
</feature>
<dbReference type="SMART" id="SM01008">
    <property type="entry name" value="Ald_Xan_dh_C"/>
    <property type="match status" value="1"/>
</dbReference>
<keyword evidence="2" id="KW-0560">Oxidoreductase</keyword>
<keyword evidence="5" id="KW-1185">Reference proteome</keyword>
<keyword evidence="1" id="KW-0500">Molybdenum</keyword>
<organism evidence="4 5">
    <name type="scientific">Peptoniphilus porci</name>
    <dbReference type="NCBI Taxonomy" id="2652280"/>
    <lineage>
        <taxon>Bacteria</taxon>
        <taxon>Bacillati</taxon>
        <taxon>Bacillota</taxon>
        <taxon>Tissierellia</taxon>
        <taxon>Tissierellales</taxon>
        <taxon>Peptoniphilaceae</taxon>
        <taxon>Peptoniphilus</taxon>
    </lineage>
</organism>
<dbReference type="STRING" id="1465756.BIV18_03125"/>
<dbReference type="InterPro" id="IPR037165">
    <property type="entry name" value="AldOxase/xan_DH_Mopterin-bd_sf"/>
</dbReference>
<dbReference type="GO" id="GO:0005506">
    <property type="term" value="F:iron ion binding"/>
    <property type="evidence" value="ECO:0007669"/>
    <property type="project" value="InterPro"/>
</dbReference>
<dbReference type="Pfam" id="PF01315">
    <property type="entry name" value="Ald_Xan_dh_C"/>
    <property type="match status" value="1"/>
</dbReference>
<dbReference type="Gene3D" id="3.30.365.10">
    <property type="entry name" value="Aldehyde oxidase/xanthine dehydrogenase, molybdopterin binding domain"/>
    <property type="match status" value="4"/>
</dbReference>
<evidence type="ECO:0000259" key="3">
    <source>
        <dbReference type="SMART" id="SM01008"/>
    </source>
</evidence>
<evidence type="ECO:0000256" key="2">
    <source>
        <dbReference type="ARBA" id="ARBA00023002"/>
    </source>
</evidence>
<gene>
    <name evidence="4" type="ORF">BIV18_03125</name>
</gene>
<proteinExistence type="predicted"/>